<reference evidence="2 3" key="1">
    <citation type="submission" date="2013-03" db="EMBL/GenBank/DDBJ databases">
        <title>The Genome Sequence of Capronia coronata CBS 617.96.</title>
        <authorList>
            <consortium name="The Broad Institute Genomics Platform"/>
            <person name="Cuomo C."/>
            <person name="de Hoog S."/>
            <person name="Gorbushina A."/>
            <person name="Walker B."/>
            <person name="Young S.K."/>
            <person name="Zeng Q."/>
            <person name="Gargeya S."/>
            <person name="Fitzgerald M."/>
            <person name="Haas B."/>
            <person name="Abouelleil A."/>
            <person name="Allen A.W."/>
            <person name="Alvarado L."/>
            <person name="Arachchi H.M."/>
            <person name="Berlin A.M."/>
            <person name="Chapman S.B."/>
            <person name="Gainer-Dewar J."/>
            <person name="Goldberg J."/>
            <person name="Griggs A."/>
            <person name="Gujja S."/>
            <person name="Hansen M."/>
            <person name="Howarth C."/>
            <person name="Imamovic A."/>
            <person name="Ireland A."/>
            <person name="Larimer J."/>
            <person name="McCowan C."/>
            <person name="Murphy C."/>
            <person name="Pearson M."/>
            <person name="Poon T.W."/>
            <person name="Priest M."/>
            <person name="Roberts A."/>
            <person name="Saif S."/>
            <person name="Shea T."/>
            <person name="Sisk P."/>
            <person name="Sykes S."/>
            <person name="Wortman J."/>
            <person name="Nusbaum C."/>
            <person name="Birren B."/>
        </authorList>
    </citation>
    <scope>NUCLEOTIDE SEQUENCE [LARGE SCALE GENOMIC DNA]</scope>
    <source>
        <strain evidence="2 3">CBS 617.96</strain>
    </source>
</reference>
<dbReference type="GeneID" id="19155582"/>
<comment type="caution">
    <text evidence="2">The sequence shown here is derived from an EMBL/GenBank/DDBJ whole genome shotgun (WGS) entry which is preliminary data.</text>
</comment>
<dbReference type="Pfam" id="PF08240">
    <property type="entry name" value="ADH_N"/>
    <property type="match status" value="1"/>
</dbReference>
<sequence>MSVPKTTESWVIQGSNGFDSLKLEKNRPVGEVGDHDCAVQIHAVSLNYRDLIIPKGMYPFPMALPVVPCSDAAGTVIAVGKKVTEFKVGDKVCTLFNQLHQAGPISPRAMQSGLGGAIDGTLRKVAVFPEHGLVKAPSTISPIEASTLTCAPLTAWNALYGLQSKALKPGDFVLTQGTGGVSLAAIQFAAAAGATVIATTSSDEKGKKLKELGAHHVINYRTTPNWGEVARSLTPDGVGVDHIVEVGGAGTLTQSLKAIKLEGTITIIGFLGGVNKEDMPSLLDALNNICTVRGILVGSRQQFEEMNRAIEANGIHPVVDKKIFKFENAVEAYQYQWDQKHFGKVVIQV</sequence>
<evidence type="ECO:0000313" key="3">
    <source>
        <dbReference type="Proteomes" id="UP000019484"/>
    </source>
</evidence>
<dbReference type="Proteomes" id="UP000019484">
    <property type="component" value="Unassembled WGS sequence"/>
</dbReference>
<dbReference type="OrthoDB" id="9930022at2759"/>
<protein>
    <submittedName>
        <fullName evidence="2">Alcohol dehydrogenase</fullName>
    </submittedName>
</protein>
<feature type="domain" description="Enoyl reductase (ER)" evidence="1">
    <location>
        <begin position="17"/>
        <end position="347"/>
    </location>
</feature>
<dbReference type="InterPro" id="IPR020843">
    <property type="entry name" value="ER"/>
</dbReference>
<dbReference type="AlphaFoldDB" id="W9ZM36"/>
<dbReference type="CDD" id="cd08276">
    <property type="entry name" value="MDR7"/>
    <property type="match status" value="1"/>
</dbReference>
<dbReference type="eggNOG" id="KOG1198">
    <property type="taxonomic scope" value="Eukaryota"/>
</dbReference>
<dbReference type="InterPro" id="IPR013154">
    <property type="entry name" value="ADH-like_N"/>
</dbReference>
<evidence type="ECO:0000259" key="1">
    <source>
        <dbReference type="SMART" id="SM00829"/>
    </source>
</evidence>
<dbReference type="SMART" id="SM00829">
    <property type="entry name" value="PKS_ER"/>
    <property type="match status" value="1"/>
</dbReference>
<organism evidence="2 3">
    <name type="scientific">Capronia coronata CBS 617.96</name>
    <dbReference type="NCBI Taxonomy" id="1182541"/>
    <lineage>
        <taxon>Eukaryota</taxon>
        <taxon>Fungi</taxon>
        <taxon>Dikarya</taxon>
        <taxon>Ascomycota</taxon>
        <taxon>Pezizomycotina</taxon>
        <taxon>Eurotiomycetes</taxon>
        <taxon>Chaetothyriomycetidae</taxon>
        <taxon>Chaetothyriales</taxon>
        <taxon>Herpotrichiellaceae</taxon>
        <taxon>Capronia</taxon>
    </lineage>
</organism>
<dbReference type="PANTHER" id="PTHR45033">
    <property type="match status" value="1"/>
</dbReference>
<dbReference type="HOGENOM" id="CLU_026673_3_4_1"/>
<dbReference type="InterPro" id="IPR011032">
    <property type="entry name" value="GroES-like_sf"/>
</dbReference>
<dbReference type="InterPro" id="IPR013149">
    <property type="entry name" value="ADH-like_C"/>
</dbReference>
<dbReference type="Gene3D" id="3.90.180.10">
    <property type="entry name" value="Medium-chain alcohol dehydrogenases, catalytic domain"/>
    <property type="match status" value="1"/>
</dbReference>
<dbReference type="PANTHER" id="PTHR45033:SF2">
    <property type="entry name" value="ZINC-TYPE ALCOHOL DEHYDROGENASE-LIKE PROTEIN C1773.06C"/>
    <property type="match status" value="1"/>
</dbReference>
<accession>W9ZM36</accession>
<dbReference type="SUPFAM" id="SSF50129">
    <property type="entry name" value="GroES-like"/>
    <property type="match status" value="1"/>
</dbReference>
<dbReference type="Pfam" id="PF00107">
    <property type="entry name" value="ADH_zinc_N"/>
    <property type="match status" value="1"/>
</dbReference>
<proteinExistence type="predicted"/>
<dbReference type="EMBL" id="AMWN01000001">
    <property type="protein sequence ID" value="EXJ95554.1"/>
    <property type="molecule type" value="Genomic_DNA"/>
</dbReference>
<dbReference type="InterPro" id="IPR052711">
    <property type="entry name" value="Zinc_ADH-like"/>
</dbReference>
<dbReference type="SUPFAM" id="SSF51735">
    <property type="entry name" value="NAD(P)-binding Rossmann-fold domains"/>
    <property type="match status" value="1"/>
</dbReference>
<keyword evidence="3" id="KW-1185">Reference proteome</keyword>
<dbReference type="InterPro" id="IPR036291">
    <property type="entry name" value="NAD(P)-bd_dom_sf"/>
</dbReference>
<dbReference type="GO" id="GO:0016491">
    <property type="term" value="F:oxidoreductase activity"/>
    <property type="evidence" value="ECO:0007669"/>
    <property type="project" value="InterPro"/>
</dbReference>
<evidence type="ECO:0000313" key="2">
    <source>
        <dbReference type="EMBL" id="EXJ95554.1"/>
    </source>
</evidence>
<gene>
    <name evidence="2" type="ORF">A1O1_00676</name>
</gene>
<dbReference type="RefSeq" id="XP_007719783.1">
    <property type="nucleotide sequence ID" value="XM_007721593.1"/>
</dbReference>
<name>W9ZM36_9EURO</name>
<dbReference type="STRING" id="1182541.W9ZM36"/>
<dbReference type="Gene3D" id="3.40.50.720">
    <property type="entry name" value="NAD(P)-binding Rossmann-like Domain"/>
    <property type="match status" value="1"/>
</dbReference>